<dbReference type="RefSeq" id="WP_146865935.1">
    <property type="nucleotide sequence ID" value="NZ_BJTZ01000029.1"/>
</dbReference>
<dbReference type="EMBL" id="BJTZ01000029">
    <property type="protein sequence ID" value="GEK15406.1"/>
    <property type="molecule type" value="Genomic_DNA"/>
</dbReference>
<protein>
    <submittedName>
        <fullName evidence="2">Integrating conjugative element protein</fullName>
    </submittedName>
</protein>
<evidence type="ECO:0000313" key="3">
    <source>
        <dbReference type="Proteomes" id="UP000321787"/>
    </source>
</evidence>
<accession>A0A510ULN1</accession>
<gene>
    <name evidence="2" type="ORF">AFI02nite_34420</name>
</gene>
<proteinExistence type="predicted"/>
<dbReference type="InterPro" id="IPR022293">
    <property type="entry name" value="Integrating-conj_element"/>
</dbReference>
<feature type="chain" id="PRO_5021917438" evidence="1">
    <location>
        <begin position="18"/>
        <end position="221"/>
    </location>
</feature>
<dbReference type="NCBIfam" id="TIGR03759">
    <property type="entry name" value="conj_TIGR03759"/>
    <property type="match status" value="1"/>
</dbReference>
<comment type="caution">
    <text evidence="2">The sequence shown here is derived from an EMBL/GenBank/DDBJ whole genome shotgun (WGS) entry which is preliminary data.</text>
</comment>
<name>A0A510ULN1_ALIFS</name>
<reference evidence="2 3" key="1">
    <citation type="submission" date="2019-07" db="EMBL/GenBank/DDBJ databases">
        <title>Whole genome shotgun sequence of Aliivibrio fischeri NBRC 101058.</title>
        <authorList>
            <person name="Hosoyama A."/>
            <person name="Uohara A."/>
            <person name="Ohji S."/>
            <person name="Ichikawa N."/>
        </authorList>
    </citation>
    <scope>NUCLEOTIDE SEQUENCE [LARGE SCALE GENOMIC DNA]</scope>
    <source>
        <strain evidence="2 3">NBRC 101058</strain>
    </source>
</reference>
<organism evidence="2 3">
    <name type="scientific">Aliivibrio fischeri</name>
    <name type="common">Vibrio fischeri</name>
    <dbReference type="NCBI Taxonomy" id="668"/>
    <lineage>
        <taxon>Bacteria</taxon>
        <taxon>Pseudomonadati</taxon>
        <taxon>Pseudomonadota</taxon>
        <taxon>Gammaproteobacteria</taxon>
        <taxon>Vibrionales</taxon>
        <taxon>Vibrionaceae</taxon>
        <taxon>Aliivibrio</taxon>
    </lineage>
</organism>
<evidence type="ECO:0000313" key="2">
    <source>
        <dbReference type="EMBL" id="GEK15406.1"/>
    </source>
</evidence>
<evidence type="ECO:0000256" key="1">
    <source>
        <dbReference type="SAM" id="SignalP"/>
    </source>
</evidence>
<sequence>MKIGWIFAFIISSSVMASDVVTILDDVVKSTLSAEKWQLSKSEWSRYQELMNKPEAYGLVDNNPLVVLGQFARNDEERQRYANRLVALDKKRIDGLLALDKAYRNAWETLYPTLTPIAQSLPERVSLFVTANCDPCIDSLKEWRTHGVNVDVFMIDSKGNDFMLRQWASLAGIRKSDVTARFITLNHDPRGLWFQLGKGQAVPGAAVEREGVWSVISLPSS</sequence>
<feature type="signal peptide" evidence="1">
    <location>
        <begin position="1"/>
        <end position="17"/>
    </location>
</feature>
<keyword evidence="1" id="KW-0732">Signal</keyword>
<dbReference type="AlphaFoldDB" id="A0A510ULN1"/>
<dbReference type="Proteomes" id="UP000321787">
    <property type="component" value="Unassembled WGS sequence"/>
</dbReference>